<gene>
    <name evidence="2" type="ORF">RND71_030186</name>
</gene>
<reference evidence="2" key="1">
    <citation type="submission" date="2023-12" db="EMBL/GenBank/DDBJ databases">
        <title>Genome assembly of Anisodus tanguticus.</title>
        <authorList>
            <person name="Wang Y.-J."/>
        </authorList>
    </citation>
    <scope>NUCLEOTIDE SEQUENCE</scope>
    <source>
        <strain evidence="2">KB-2021</strain>
        <tissue evidence="2">Leaf</tissue>
    </source>
</reference>
<feature type="transmembrane region" description="Helical" evidence="1">
    <location>
        <begin position="12"/>
        <end position="37"/>
    </location>
</feature>
<comment type="caution">
    <text evidence="2">The sequence shown here is derived from an EMBL/GenBank/DDBJ whole genome shotgun (WGS) entry which is preliminary data.</text>
</comment>
<dbReference type="EMBL" id="JAVYJV010000016">
    <property type="protein sequence ID" value="KAK4350873.1"/>
    <property type="molecule type" value="Genomic_DNA"/>
</dbReference>
<dbReference type="AlphaFoldDB" id="A0AAE1UZF4"/>
<organism evidence="2 3">
    <name type="scientific">Anisodus tanguticus</name>
    <dbReference type="NCBI Taxonomy" id="243964"/>
    <lineage>
        <taxon>Eukaryota</taxon>
        <taxon>Viridiplantae</taxon>
        <taxon>Streptophyta</taxon>
        <taxon>Embryophyta</taxon>
        <taxon>Tracheophyta</taxon>
        <taxon>Spermatophyta</taxon>
        <taxon>Magnoliopsida</taxon>
        <taxon>eudicotyledons</taxon>
        <taxon>Gunneridae</taxon>
        <taxon>Pentapetalae</taxon>
        <taxon>asterids</taxon>
        <taxon>lamiids</taxon>
        <taxon>Solanales</taxon>
        <taxon>Solanaceae</taxon>
        <taxon>Solanoideae</taxon>
        <taxon>Hyoscyameae</taxon>
        <taxon>Anisodus</taxon>
    </lineage>
</organism>
<keyword evidence="1" id="KW-0472">Membrane</keyword>
<evidence type="ECO:0000313" key="2">
    <source>
        <dbReference type="EMBL" id="KAK4350873.1"/>
    </source>
</evidence>
<keyword evidence="3" id="KW-1185">Reference proteome</keyword>
<accession>A0AAE1UZF4</accession>
<name>A0AAE1UZF4_9SOLA</name>
<protein>
    <submittedName>
        <fullName evidence="2">Uncharacterized protein</fullName>
    </submittedName>
</protein>
<evidence type="ECO:0000313" key="3">
    <source>
        <dbReference type="Proteomes" id="UP001291623"/>
    </source>
</evidence>
<sequence>MRVIEIQFIPIWIFCGLWGGMIAGLALQTLLLSFVLYRMDWNKELTVAPPPNFLHWGFMIFE</sequence>
<evidence type="ECO:0000256" key="1">
    <source>
        <dbReference type="SAM" id="Phobius"/>
    </source>
</evidence>
<dbReference type="Proteomes" id="UP001291623">
    <property type="component" value="Unassembled WGS sequence"/>
</dbReference>
<keyword evidence="1" id="KW-1133">Transmembrane helix</keyword>
<proteinExistence type="predicted"/>
<keyword evidence="1" id="KW-0812">Transmembrane</keyword>